<protein>
    <submittedName>
        <fullName evidence="1">Uncharacterized protein</fullName>
    </submittedName>
</protein>
<organism evidence="1 2">
    <name type="scientific">Streptomyces prasinosporus</name>
    <dbReference type="NCBI Taxonomy" id="68256"/>
    <lineage>
        <taxon>Bacteria</taxon>
        <taxon>Bacillati</taxon>
        <taxon>Actinomycetota</taxon>
        <taxon>Actinomycetes</taxon>
        <taxon>Kitasatosporales</taxon>
        <taxon>Streptomycetaceae</taxon>
        <taxon>Streptomyces</taxon>
        <taxon>Streptomyces albogriseolus group</taxon>
    </lineage>
</organism>
<dbReference type="Proteomes" id="UP001501455">
    <property type="component" value="Unassembled WGS sequence"/>
</dbReference>
<accession>A0ABP6TPY3</accession>
<evidence type="ECO:0000313" key="2">
    <source>
        <dbReference type="Proteomes" id="UP001501455"/>
    </source>
</evidence>
<proteinExistence type="predicted"/>
<evidence type="ECO:0000313" key="1">
    <source>
        <dbReference type="EMBL" id="GAA3497362.1"/>
    </source>
</evidence>
<keyword evidence="2" id="KW-1185">Reference proteome</keyword>
<reference evidence="2" key="1">
    <citation type="journal article" date="2019" name="Int. J. Syst. Evol. Microbiol.">
        <title>The Global Catalogue of Microorganisms (GCM) 10K type strain sequencing project: providing services to taxonomists for standard genome sequencing and annotation.</title>
        <authorList>
            <consortium name="The Broad Institute Genomics Platform"/>
            <consortium name="The Broad Institute Genome Sequencing Center for Infectious Disease"/>
            <person name="Wu L."/>
            <person name="Ma J."/>
        </authorList>
    </citation>
    <scope>NUCLEOTIDE SEQUENCE [LARGE SCALE GENOMIC DNA]</scope>
    <source>
        <strain evidence="2">JCM 4816</strain>
    </source>
</reference>
<gene>
    <name evidence="1" type="ORF">GCM10019016_044640</name>
</gene>
<sequence length="72" mass="8093">MTAFVERFQALEQGLGQGPCVDRAHLVVRGDLRESGEETVLDDSQVVLLDGIQMFRKGCRRRFTGRRCVEPG</sequence>
<comment type="caution">
    <text evidence="1">The sequence shown here is derived from an EMBL/GenBank/DDBJ whole genome shotgun (WGS) entry which is preliminary data.</text>
</comment>
<name>A0ABP6TPY3_9ACTN</name>
<dbReference type="EMBL" id="BAAAXF010000032">
    <property type="protein sequence ID" value="GAA3497362.1"/>
    <property type="molecule type" value="Genomic_DNA"/>
</dbReference>